<feature type="region of interest" description="Disordered" evidence="1">
    <location>
        <begin position="19"/>
        <end position="39"/>
    </location>
</feature>
<evidence type="ECO:0000256" key="2">
    <source>
        <dbReference type="SAM" id="SignalP"/>
    </source>
</evidence>
<gene>
    <name evidence="3" type="ORF">PHYSODRAFT_297832</name>
</gene>
<dbReference type="GeneID" id="20641543"/>
<feature type="chain" id="PRO_5003471893" evidence="2">
    <location>
        <begin position="19"/>
        <end position="169"/>
    </location>
</feature>
<reference evidence="3 4" key="1">
    <citation type="journal article" date="2006" name="Science">
        <title>Phytophthora genome sequences uncover evolutionary origins and mechanisms of pathogenesis.</title>
        <authorList>
            <person name="Tyler B.M."/>
            <person name="Tripathy S."/>
            <person name="Zhang X."/>
            <person name="Dehal P."/>
            <person name="Jiang R.H."/>
            <person name="Aerts A."/>
            <person name="Arredondo F.D."/>
            <person name="Baxter L."/>
            <person name="Bensasson D."/>
            <person name="Beynon J.L."/>
            <person name="Chapman J."/>
            <person name="Damasceno C.M."/>
            <person name="Dorrance A.E."/>
            <person name="Dou D."/>
            <person name="Dickerman A.W."/>
            <person name="Dubchak I.L."/>
            <person name="Garbelotto M."/>
            <person name="Gijzen M."/>
            <person name="Gordon S.G."/>
            <person name="Govers F."/>
            <person name="Grunwald N.J."/>
            <person name="Huang W."/>
            <person name="Ivors K.L."/>
            <person name="Jones R.W."/>
            <person name="Kamoun S."/>
            <person name="Krampis K."/>
            <person name="Lamour K.H."/>
            <person name="Lee M.K."/>
            <person name="McDonald W.H."/>
            <person name="Medina M."/>
            <person name="Meijer H.J."/>
            <person name="Nordberg E.K."/>
            <person name="Maclean D.J."/>
            <person name="Ospina-Giraldo M.D."/>
            <person name="Morris P.F."/>
            <person name="Phuntumart V."/>
            <person name="Putnam N.H."/>
            <person name="Rash S."/>
            <person name="Rose J.K."/>
            <person name="Sakihama Y."/>
            <person name="Salamov A.A."/>
            <person name="Savidor A."/>
            <person name="Scheuring C.F."/>
            <person name="Smith B.M."/>
            <person name="Sobral B.W."/>
            <person name="Terry A."/>
            <person name="Torto-Alalibo T.A."/>
            <person name="Win J."/>
            <person name="Xu Z."/>
            <person name="Zhang H."/>
            <person name="Grigoriev I.V."/>
            <person name="Rokhsar D.S."/>
            <person name="Boore J.L."/>
        </authorList>
    </citation>
    <scope>NUCLEOTIDE SEQUENCE [LARGE SCALE GENOMIC DNA]</scope>
    <source>
        <strain evidence="3 4">P6497</strain>
    </source>
</reference>
<feature type="compositionally biased region" description="Basic and acidic residues" evidence="1">
    <location>
        <begin position="29"/>
        <end position="39"/>
    </location>
</feature>
<name>G4ZAI7_PHYSP</name>
<organism evidence="3 4">
    <name type="scientific">Phytophthora sojae (strain P6497)</name>
    <name type="common">Soybean stem and root rot agent</name>
    <name type="synonym">Phytophthora megasperma f. sp. glycines</name>
    <dbReference type="NCBI Taxonomy" id="1094619"/>
    <lineage>
        <taxon>Eukaryota</taxon>
        <taxon>Sar</taxon>
        <taxon>Stramenopiles</taxon>
        <taxon>Oomycota</taxon>
        <taxon>Peronosporomycetes</taxon>
        <taxon>Peronosporales</taxon>
        <taxon>Peronosporaceae</taxon>
        <taxon>Phytophthora</taxon>
    </lineage>
</organism>
<dbReference type="Proteomes" id="UP000002640">
    <property type="component" value="Unassembled WGS sequence"/>
</dbReference>
<dbReference type="SMR" id="G4ZAI7"/>
<accession>G4ZAI7</accession>
<dbReference type="KEGG" id="psoj:PHYSODRAFT_297832"/>
<feature type="signal peptide" evidence="2">
    <location>
        <begin position="1"/>
        <end position="18"/>
    </location>
</feature>
<dbReference type="InParanoid" id="G4ZAI7"/>
<dbReference type="RefSeq" id="XP_009521901.1">
    <property type="nucleotide sequence ID" value="XM_009523606.1"/>
</dbReference>
<evidence type="ECO:0000256" key="1">
    <source>
        <dbReference type="SAM" id="MobiDB-lite"/>
    </source>
</evidence>
<proteinExistence type="predicted"/>
<sequence>MWLTQLLWDSSVMVTVSGSRTEVGSVESGRTDGSEPRTRDAGEFGVQLLKEVKLNMLDFVTVVNRRWRSIKDAAHSSWPDPGKSDEIRALTTDVHESRQDLNREIQDVVQWMRTYSSSSVPLAAPNIRLPQFESGSNELPQLLRGIKLFMRQLVVVVRRYRRSLCAARD</sequence>
<evidence type="ECO:0000313" key="3">
    <source>
        <dbReference type="EMBL" id="EGZ19184.1"/>
    </source>
</evidence>
<protein>
    <submittedName>
        <fullName evidence="3">Uncharacterized protein</fullName>
    </submittedName>
</protein>
<keyword evidence="2" id="KW-0732">Signal</keyword>
<keyword evidence="4" id="KW-1185">Reference proteome</keyword>
<evidence type="ECO:0000313" key="4">
    <source>
        <dbReference type="Proteomes" id="UP000002640"/>
    </source>
</evidence>
<dbReference type="EMBL" id="JH159153">
    <property type="protein sequence ID" value="EGZ19184.1"/>
    <property type="molecule type" value="Genomic_DNA"/>
</dbReference>
<dbReference type="AlphaFoldDB" id="G4ZAI7"/>